<dbReference type="eggNOG" id="arCOG03142">
    <property type="taxonomic scope" value="Archaea"/>
</dbReference>
<comment type="caution">
    <text evidence="1">The sequence shown here is derived from an EMBL/GenBank/DDBJ whole genome shotgun (WGS) entry which is preliminary data.</text>
</comment>
<protein>
    <submittedName>
        <fullName evidence="1">Uncharacterized protein</fullName>
    </submittedName>
</protein>
<evidence type="ECO:0000313" key="1">
    <source>
        <dbReference type="EMBL" id="ELZ23178.1"/>
    </source>
</evidence>
<dbReference type="EMBL" id="AOIU01000034">
    <property type="protein sequence ID" value="ELZ23178.1"/>
    <property type="molecule type" value="Genomic_DNA"/>
</dbReference>
<gene>
    <name evidence="1" type="ORF">C475_16054</name>
</gene>
<dbReference type="AlphaFoldDB" id="M0CKM6"/>
<organism evidence="1 2">
    <name type="scientific">Halosimplex carlsbadense 2-9-1</name>
    <dbReference type="NCBI Taxonomy" id="797114"/>
    <lineage>
        <taxon>Archaea</taxon>
        <taxon>Methanobacteriati</taxon>
        <taxon>Methanobacteriota</taxon>
        <taxon>Stenosarchaea group</taxon>
        <taxon>Halobacteria</taxon>
        <taxon>Halobacteriales</taxon>
        <taxon>Haloarculaceae</taxon>
        <taxon>Halosimplex</taxon>
    </lineage>
</organism>
<dbReference type="PATRIC" id="fig|797114.5.peg.3261"/>
<keyword evidence="2" id="KW-1185">Reference proteome</keyword>
<dbReference type="RefSeq" id="WP_006884878.1">
    <property type="nucleotide sequence ID" value="NZ_AOIU01000034.1"/>
</dbReference>
<dbReference type="STRING" id="797114.C475_16054"/>
<sequence>MIVVATADFEVYHGVVNELRDRGVTFTTIELDDALPERATVVVSAAGEEPPNPDDVPVVRADPDDPRRAVDEVLAILRGGSGRTVVGVDPGERPGVAVLSGDMVVATFHVPLADAGEVVREEVEDAVDPLVRVGDGARLQGAKIIDDLEDVPVELVDETGTTPYLGTGARGMGDVLAAVNIARLSGERVESRTIEPTAGELQRIKERSREAGDENRAIDEDLARRVALGELTMDEALAEHREGE</sequence>
<accession>M0CKM6</accession>
<dbReference type="OrthoDB" id="17710at2157"/>
<proteinExistence type="predicted"/>
<reference evidence="1 2" key="1">
    <citation type="journal article" date="2014" name="PLoS Genet.">
        <title>Phylogenetically driven sequencing of extremely halophilic archaea reveals strategies for static and dynamic osmo-response.</title>
        <authorList>
            <person name="Becker E.A."/>
            <person name="Seitzer P.M."/>
            <person name="Tritt A."/>
            <person name="Larsen D."/>
            <person name="Krusor M."/>
            <person name="Yao A.I."/>
            <person name="Wu D."/>
            <person name="Madern D."/>
            <person name="Eisen J.A."/>
            <person name="Darling A.E."/>
            <person name="Facciotti M.T."/>
        </authorList>
    </citation>
    <scope>NUCLEOTIDE SEQUENCE [LARGE SCALE GENOMIC DNA]</scope>
    <source>
        <strain evidence="1 2">2-9-1</strain>
    </source>
</reference>
<evidence type="ECO:0000313" key="2">
    <source>
        <dbReference type="Proteomes" id="UP000011626"/>
    </source>
</evidence>
<name>M0CKM6_9EURY</name>
<dbReference type="Proteomes" id="UP000011626">
    <property type="component" value="Unassembled WGS sequence"/>
</dbReference>